<dbReference type="SUPFAM" id="SSF52540">
    <property type="entry name" value="P-loop containing nucleoside triphosphate hydrolases"/>
    <property type="match status" value="1"/>
</dbReference>
<evidence type="ECO:0000256" key="2">
    <source>
        <dbReference type="ARBA" id="ARBA00023043"/>
    </source>
</evidence>
<feature type="repeat" description="ANK" evidence="3">
    <location>
        <begin position="1386"/>
        <end position="1418"/>
    </location>
</feature>
<keyword evidence="5" id="KW-0808">Transferase</keyword>
<feature type="repeat" description="ANK" evidence="3">
    <location>
        <begin position="1151"/>
        <end position="1183"/>
    </location>
</feature>
<organism evidence="5 6">
    <name type="scientific">Mytilus galloprovincialis</name>
    <name type="common">Mediterranean mussel</name>
    <dbReference type="NCBI Taxonomy" id="29158"/>
    <lineage>
        <taxon>Eukaryota</taxon>
        <taxon>Metazoa</taxon>
        <taxon>Spiralia</taxon>
        <taxon>Lophotrochozoa</taxon>
        <taxon>Mollusca</taxon>
        <taxon>Bivalvia</taxon>
        <taxon>Autobranchia</taxon>
        <taxon>Pteriomorphia</taxon>
        <taxon>Mytilida</taxon>
        <taxon>Mytiloidea</taxon>
        <taxon>Mytilidae</taxon>
        <taxon>Mytilinae</taxon>
        <taxon>Mytilus</taxon>
    </lineage>
</organism>
<keyword evidence="2 3" id="KW-0040">ANK repeat</keyword>
<accession>A0A8B6DWW4</accession>
<feature type="repeat" description="ANK" evidence="3">
    <location>
        <begin position="1080"/>
        <end position="1112"/>
    </location>
</feature>
<feature type="repeat" description="ANK" evidence="3">
    <location>
        <begin position="1262"/>
        <end position="1294"/>
    </location>
</feature>
<evidence type="ECO:0000313" key="6">
    <source>
        <dbReference type="Proteomes" id="UP000596742"/>
    </source>
</evidence>
<feature type="domain" description="Novel STAND NTPase 3" evidence="4">
    <location>
        <begin position="354"/>
        <end position="461"/>
    </location>
</feature>
<dbReference type="PROSITE" id="PS50088">
    <property type="entry name" value="ANK_REPEAT"/>
    <property type="match status" value="14"/>
</dbReference>
<feature type="repeat" description="ANK" evidence="3">
    <location>
        <begin position="1113"/>
        <end position="1150"/>
    </location>
</feature>
<keyword evidence="5" id="KW-0328">Glycosyltransferase</keyword>
<dbReference type="OrthoDB" id="6121823at2759"/>
<dbReference type="InterPro" id="IPR049050">
    <property type="entry name" value="nSTAND3"/>
</dbReference>
<proteinExistence type="predicted"/>
<dbReference type="PRINTS" id="PR01415">
    <property type="entry name" value="ANKYRIN"/>
</dbReference>
<dbReference type="Pfam" id="PF12796">
    <property type="entry name" value="Ank_2"/>
    <property type="match status" value="5"/>
</dbReference>
<dbReference type="Pfam" id="PF13857">
    <property type="entry name" value="Ank_5"/>
    <property type="match status" value="1"/>
</dbReference>
<dbReference type="SUPFAM" id="SSF48403">
    <property type="entry name" value="Ankyrin repeat"/>
    <property type="match status" value="4"/>
</dbReference>
<feature type="repeat" description="ANK" evidence="3">
    <location>
        <begin position="927"/>
        <end position="959"/>
    </location>
</feature>
<protein>
    <submittedName>
        <fullName evidence="5">Tankyrase</fullName>
        <ecNumber evidence="5">2.4.2.30</ecNumber>
    </submittedName>
</protein>
<reference evidence="5" key="1">
    <citation type="submission" date="2018-11" db="EMBL/GenBank/DDBJ databases">
        <authorList>
            <person name="Alioto T."/>
            <person name="Alioto T."/>
        </authorList>
    </citation>
    <scope>NUCLEOTIDE SEQUENCE</scope>
</reference>
<dbReference type="InterPro" id="IPR027417">
    <property type="entry name" value="P-loop_NTPase"/>
</dbReference>
<dbReference type="Pfam" id="PF20720">
    <property type="entry name" value="nSTAND3"/>
    <property type="match status" value="1"/>
</dbReference>
<evidence type="ECO:0000256" key="1">
    <source>
        <dbReference type="ARBA" id="ARBA00022737"/>
    </source>
</evidence>
<feature type="repeat" description="ANK" evidence="3">
    <location>
        <begin position="1556"/>
        <end position="1588"/>
    </location>
</feature>
<evidence type="ECO:0000259" key="4">
    <source>
        <dbReference type="Pfam" id="PF20720"/>
    </source>
</evidence>
<feature type="repeat" description="ANK" evidence="3">
    <location>
        <begin position="1295"/>
        <end position="1327"/>
    </location>
</feature>
<sequence length="1704" mass="192760">MADDTGLIPIQQSIPSDLQDKVTAISDLCSKTAGPPDALDDNKKRWLVVGICLHSVISPTLRTYIAPVLTRLYNLLVVSDNIDKQTYNTHLKCYKPTKTILNYAAINTNIDKFRRNDKQYDYRVYNAVDLSKLFLQTHMAKYTAIDDSCDSSALLGIIINIDKFLPSLRSTAQDARLIIRNPWAHCDFTEWDSIKFLSCFKLMEQIIKDLQLNASDKLSVLGDLSKWEKSGISFLSGTPLGLELVNEIREQTRSLAEYAQTVAASADDNFVKIQIELVEMTKTFDDRIIYIERELEKKAKDDKLMQDRLLNLEENNTLLKNELQRRDQETIPKHKRAQHEDSIKQWQEDDKKFFINTRATEHVISKICLSNIVVVTGSSGSGKSFLIHHVALHLHSTDEYEIIPSSFVTAPADIINYRNKNRNQVFVIDDICGKQNVNLQIVQTWKDLAGKVEEIFKDNVIESQNTAVRTEKSNFAKLLISCRLEVFKDKWFQRLCCFTKHECNILSDPLCLLPEERLLMIKQYLPNDRIKEVNDILNEFNFFPLLCRLSTKRSSKEFRNLFLSPIATIRADLEEILQTKNKFKQCALVLCLIFEEGFDEQWLKFKLVLNDIQTKIKGIGEECVINLDVEILRRSLIDAFCSLTGSYLRKRGTSYEFYHDKFYDTAVIVFGQYFKECFIKYASVSFIGDRYIFESVGATNNDSLVIISEDMEEAYFRRLLGDLEMKNINSTLHNKQLVYESFRIKLIKFFERNIAVTTTIFNQLDESGIITSIGNEDDDDDYDYYIGMNKETQISTSLIESIREGYADIIEFLIKIGCNVNLFDSNGRSPLYIACELGFTNVVILLINHNCNVSSHGLIDYFPLNIACANGYTEIVKLLIAKEVDVNEISCFNGAPLINACKEGYIDIVRLLLQQDADVDKCNDFHDDCTPLEVACGGGYKDIVQLLLEKKSDINHNDGAPLFLACQNGHTDIVELLLVNDANITSSSFEVACENGYITIVNSLLQKKHTISLYVDKLSPLHLASGNGHLNVVETLLNSKINISHFDKWSSLCVASHVGHIDIVKILVKSETNAAFCDKNGYSPLYAACQGGNIDIVQFLIQQNITLFHVDKRGQSFLHAACSTIDKKDDHLSVINLLLENKLDISLNDNNGFTPLHFTSLGNSDDIVRLLLKRGVDVNHQTAVLGYTSLHFACKWRDVVFQRNTNIKMSLCDNNGKSFEVGVSKFSSPFPKHVYYDTPGIHQSIVRLLLEYQADVSLCNYKGQTPLHIACESGDYDVVKMLVESKADITVCDNDGYTPLDLACQREHTDVVTLLLNSITNISQLDDGGKTALHSVCKGYGSRKKDVGWFFGNPWQHPTDTDIEAHKSVIEILRHKKADVNKRNKHGETPLHTACEYGPIDIVKILLNEGADISLCDMKGQSIVYKTCAGGNSSILNILLQRNANFLKCDNDGNSALHVTCKNRGKVKKKGPSGYINFKLPCKLSSTSKFEYEEFSIYKADEFECVFKILVNQNVDLNIRNNCQQTPLHIATEGGHLPLVNMLVERNVDVNVCDNKGQSPLYLACEMRHIDIVKILLSHNADIHLVDNNKQSSLHAVCNGLSVPPTETEIQSVRDLVYLLIDYKGDLSLSDNEGKIPLHFACKIGCLAIVKSFAVKKAHFDVCDLNGQTPLDEAKNAGHCDIVRFHENFEDDTSKNYNPFYYLW</sequence>
<dbReference type="PROSITE" id="PS50297">
    <property type="entry name" value="ANK_REP_REGION"/>
    <property type="match status" value="11"/>
</dbReference>
<dbReference type="Proteomes" id="UP000596742">
    <property type="component" value="Unassembled WGS sequence"/>
</dbReference>
<feature type="repeat" description="ANK" evidence="3">
    <location>
        <begin position="957"/>
        <end position="989"/>
    </location>
</feature>
<keyword evidence="6" id="KW-1185">Reference proteome</keyword>
<feature type="repeat" description="ANK" evidence="3">
    <location>
        <begin position="1523"/>
        <end position="1555"/>
    </location>
</feature>
<dbReference type="PANTHER" id="PTHR24126:SF14">
    <property type="entry name" value="ANK_REP_REGION DOMAIN-CONTAINING PROTEIN"/>
    <property type="match status" value="1"/>
</dbReference>
<feature type="repeat" description="ANK" evidence="3">
    <location>
        <begin position="859"/>
        <end position="891"/>
    </location>
</feature>
<dbReference type="GO" id="GO:0003950">
    <property type="term" value="F:NAD+ poly-ADP-ribosyltransferase activity"/>
    <property type="evidence" value="ECO:0007669"/>
    <property type="project" value="UniProtKB-EC"/>
</dbReference>
<gene>
    <name evidence="5" type="ORF">MGAL_10B044276</name>
</gene>
<keyword evidence="1" id="KW-0677">Repeat</keyword>
<evidence type="ECO:0000256" key="3">
    <source>
        <dbReference type="PROSITE-ProRule" id="PRU00023"/>
    </source>
</evidence>
<evidence type="ECO:0000313" key="5">
    <source>
        <dbReference type="EMBL" id="VDI24992.1"/>
    </source>
</evidence>
<dbReference type="InterPro" id="IPR036770">
    <property type="entry name" value="Ankyrin_rpt-contain_sf"/>
</dbReference>
<dbReference type="Pfam" id="PF00023">
    <property type="entry name" value="Ank"/>
    <property type="match status" value="3"/>
</dbReference>
<feature type="repeat" description="ANK" evidence="3">
    <location>
        <begin position="892"/>
        <end position="924"/>
    </location>
</feature>
<dbReference type="Pfam" id="PF13637">
    <property type="entry name" value="Ank_4"/>
    <property type="match status" value="1"/>
</dbReference>
<dbReference type="PANTHER" id="PTHR24126">
    <property type="entry name" value="ANKYRIN REPEAT, PH AND SEC7 DOMAIN CONTAINING PROTEIN SECG-RELATED"/>
    <property type="match status" value="1"/>
</dbReference>
<dbReference type="Gene3D" id="1.25.40.20">
    <property type="entry name" value="Ankyrin repeat-containing domain"/>
    <property type="match status" value="6"/>
</dbReference>
<dbReference type="EMBL" id="UYJE01004097">
    <property type="protein sequence ID" value="VDI24992.1"/>
    <property type="molecule type" value="Genomic_DNA"/>
</dbReference>
<feature type="repeat" description="ANK" evidence="3">
    <location>
        <begin position="826"/>
        <end position="858"/>
    </location>
</feature>
<dbReference type="SMART" id="SM00248">
    <property type="entry name" value="ANK"/>
    <property type="match status" value="22"/>
</dbReference>
<dbReference type="EC" id="2.4.2.30" evidence="5"/>
<comment type="caution">
    <text evidence="5">The sequence shown here is derived from an EMBL/GenBank/DDBJ whole genome shotgun (WGS) entry which is preliminary data.</text>
</comment>
<feature type="repeat" description="ANK" evidence="3">
    <location>
        <begin position="1016"/>
        <end position="1048"/>
    </location>
</feature>
<dbReference type="InterPro" id="IPR002110">
    <property type="entry name" value="Ankyrin_rpt"/>
</dbReference>
<name>A0A8B6DWW4_MYTGA</name>